<dbReference type="Pfam" id="PF00931">
    <property type="entry name" value="NB-ARC"/>
    <property type="match status" value="1"/>
</dbReference>
<dbReference type="Proteomes" id="UP000054466">
    <property type="component" value="Unassembled WGS sequence"/>
</dbReference>
<accession>A0A0D2B7E4</accession>
<dbReference type="Pfam" id="PF13374">
    <property type="entry name" value="TPR_10"/>
    <property type="match status" value="2"/>
</dbReference>
<dbReference type="SMART" id="SM00028">
    <property type="entry name" value="TPR"/>
    <property type="match status" value="4"/>
</dbReference>
<reference evidence="4 5" key="1">
    <citation type="submission" date="2015-01" db="EMBL/GenBank/DDBJ databases">
        <title>The Genome Sequence of Cladophialophora immunda CBS83496.</title>
        <authorList>
            <consortium name="The Broad Institute Genomics Platform"/>
            <person name="Cuomo C."/>
            <person name="de Hoog S."/>
            <person name="Gorbushina A."/>
            <person name="Stielow B."/>
            <person name="Teixiera M."/>
            <person name="Abouelleil A."/>
            <person name="Chapman S.B."/>
            <person name="Priest M."/>
            <person name="Young S.K."/>
            <person name="Wortman J."/>
            <person name="Nusbaum C."/>
            <person name="Birren B."/>
        </authorList>
    </citation>
    <scope>NUCLEOTIDE SEQUENCE [LARGE SCALE GENOMIC DNA]</scope>
    <source>
        <strain evidence="4 5">CBS 83496</strain>
    </source>
</reference>
<sequence length="1162" mass="131875">MSWPTAVAGGWTSVILLATLLLYYQLTRGIPSRQRPEQAPRSKFGVVPVDGSRQGLGTQLRRDGVDIIFVHGLGSNPDSTWLARSPRNATGPRQRAGVDGDGVCWVTDLLIADIPPAVRRKTRIFFYNHDSYWQRGAVQTRLWNLAGNLLQHLQGKIRQTEEEKARDLVFVAYSYGGLLVKQALIRAKNAALSQDIVNRTRGIVFLGTPHRGSNFTLLGSWIAWSLRPLGSNQTLLDEITYDSVHLQDLHEQFVQATGPNLQIYNFFEERPTYLVDIRLFQLSKFCVKEQSATYSDSAQHVYSVGLNVDHSGLNKFGARTAAYELVRDALMQLLPPPLQKIYSVPRGRVQTYTARQDLSQSIYEALGVTFDDGAAEVDGTVRDFQAVVIHGMGGVGKTQLALNYAEETRECYNPVFWIDAQTKETVQISFERGAAALGLTFRNPPTADIELQAFPAVAGVCCWFSERDEGDPRWLVIVDNADDTSWRIDEIIPRGVRGHVIVTSQHRQTPNFLGGSCKLVEARELSREEARTLLKAHVRLTVGSGWEQELEGMDDLCDLVVGRLGCLALATELAGLYLSDQLSHFLNDTNVMKSEAFRRVFRQYLDDFERHQDELLQGKPFQRLSSYQKTVWTVWDTSLAAIEKQFPQSHTNQMLTFLAQFDRGQVEKEMFRLASDGWSDMIDQCELSEDGIPEWLQCMVIRHNIGWDDFHYRQATQPLMRYGLLRQVDGEWSATTMHNLVQWRARKAGEEMKVVWRRCTLFFLLAAVCRINRDKERSLFRRHLIAHLLEMNIDYGDLVQELQLKEIPLASLAQELLGVFSSEGRWQKAEELALQVLKVRKKVLGARHHHTLQSMDNLGRALLNSGKYQEAEKSYREILELRIRARGKKNVETLQSMGALAFTLNQLGKIEETEETQREALEMTGELVGKEDPFMLKMLSDLSIMLLGLEKCEEAEKILRDVLQVRQRRLGKEHPETLETMNNLGCALRGLQQLDEAKSMCQEAVQGFEKMLGKEHPRTLTSMDNFAAVLYALQDLEEAKTIFQEVFQRGEKVLGKEHPDTLINMSNLALALGKLNQYEETWKLCREAVPLMEKVLGKEHPDTLASMHNLAWALNKLGQHEEALKLCHDAVPLMAKVLGKEHPCTLHCGRLLETLSKRRDGP</sequence>
<dbReference type="SUPFAM" id="SSF53474">
    <property type="entry name" value="alpha/beta-Hydrolases"/>
    <property type="match status" value="1"/>
</dbReference>
<dbReference type="PANTHER" id="PTHR46082">
    <property type="entry name" value="ATP/GTP-BINDING PROTEIN-RELATED"/>
    <property type="match status" value="1"/>
</dbReference>
<dbReference type="Gene3D" id="3.40.50.1820">
    <property type="entry name" value="alpha/beta hydrolase"/>
    <property type="match status" value="1"/>
</dbReference>
<feature type="repeat" description="TPR" evidence="1">
    <location>
        <begin position="852"/>
        <end position="885"/>
    </location>
</feature>
<dbReference type="Gene3D" id="1.25.40.10">
    <property type="entry name" value="Tetratricopeptide repeat domain"/>
    <property type="match status" value="2"/>
</dbReference>
<evidence type="ECO:0000259" key="3">
    <source>
        <dbReference type="Pfam" id="PF00931"/>
    </source>
</evidence>
<dbReference type="AlphaFoldDB" id="A0A0D2B7E4"/>
<dbReference type="SUPFAM" id="SSF52540">
    <property type="entry name" value="P-loop containing nucleoside triphosphate hydrolases"/>
    <property type="match status" value="1"/>
</dbReference>
<keyword evidence="2" id="KW-0812">Transmembrane</keyword>
<dbReference type="InterPro" id="IPR029058">
    <property type="entry name" value="AB_hydrolase_fold"/>
</dbReference>
<dbReference type="PRINTS" id="PR00381">
    <property type="entry name" value="KINESINLIGHT"/>
</dbReference>
<gene>
    <name evidence="4" type="ORF">PV07_00333</name>
</gene>
<protein>
    <recommendedName>
        <fullName evidence="3">NB-ARC domain-containing protein</fullName>
    </recommendedName>
</protein>
<dbReference type="RefSeq" id="XP_016253703.1">
    <property type="nucleotide sequence ID" value="XM_016386775.1"/>
</dbReference>
<dbReference type="InterPro" id="IPR011990">
    <property type="entry name" value="TPR-like_helical_dom_sf"/>
</dbReference>
<feature type="transmembrane region" description="Helical" evidence="2">
    <location>
        <begin position="6"/>
        <end position="26"/>
    </location>
</feature>
<dbReference type="VEuPathDB" id="FungiDB:PV07_00333"/>
<dbReference type="SUPFAM" id="SSF48452">
    <property type="entry name" value="TPR-like"/>
    <property type="match status" value="3"/>
</dbReference>
<dbReference type="OrthoDB" id="5086500at2759"/>
<evidence type="ECO:0000256" key="2">
    <source>
        <dbReference type="SAM" id="Phobius"/>
    </source>
</evidence>
<dbReference type="InterPro" id="IPR053137">
    <property type="entry name" value="NLR-like"/>
</dbReference>
<evidence type="ECO:0000313" key="4">
    <source>
        <dbReference type="EMBL" id="KIW33487.1"/>
    </source>
</evidence>
<name>A0A0D2B7E4_9EURO</name>
<dbReference type="InterPro" id="IPR002182">
    <property type="entry name" value="NB-ARC"/>
</dbReference>
<dbReference type="InterPro" id="IPR019734">
    <property type="entry name" value="TPR_rpt"/>
</dbReference>
<dbReference type="Pfam" id="PF13424">
    <property type="entry name" value="TPR_12"/>
    <property type="match status" value="3"/>
</dbReference>
<dbReference type="InterPro" id="IPR027417">
    <property type="entry name" value="P-loop_NTPase"/>
</dbReference>
<organism evidence="4 5">
    <name type="scientific">Cladophialophora immunda</name>
    <dbReference type="NCBI Taxonomy" id="569365"/>
    <lineage>
        <taxon>Eukaryota</taxon>
        <taxon>Fungi</taxon>
        <taxon>Dikarya</taxon>
        <taxon>Ascomycota</taxon>
        <taxon>Pezizomycotina</taxon>
        <taxon>Eurotiomycetes</taxon>
        <taxon>Chaetothyriomycetidae</taxon>
        <taxon>Chaetothyriales</taxon>
        <taxon>Herpotrichiellaceae</taxon>
        <taxon>Cladophialophora</taxon>
    </lineage>
</organism>
<evidence type="ECO:0000313" key="5">
    <source>
        <dbReference type="Proteomes" id="UP000054466"/>
    </source>
</evidence>
<feature type="domain" description="NB-ARC" evidence="3">
    <location>
        <begin position="383"/>
        <end position="538"/>
    </location>
</feature>
<dbReference type="PANTHER" id="PTHR46082:SF6">
    <property type="entry name" value="AAA+ ATPASE DOMAIN-CONTAINING PROTEIN-RELATED"/>
    <property type="match status" value="1"/>
</dbReference>
<dbReference type="EMBL" id="KN847040">
    <property type="protein sequence ID" value="KIW33487.1"/>
    <property type="molecule type" value="Genomic_DNA"/>
</dbReference>
<dbReference type="GO" id="GO:0043531">
    <property type="term" value="F:ADP binding"/>
    <property type="evidence" value="ECO:0007669"/>
    <property type="project" value="InterPro"/>
</dbReference>
<dbReference type="PROSITE" id="PS50005">
    <property type="entry name" value="TPR"/>
    <property type="match status" value="1"/>
</dbReference>
<dbReference type="Gene3D" id="3.40.50.300">
    <property type="entry name" value="P-loop containing nucleotide triphosphate hydrolases"/>
    <property type="match status" value="1"/>
</dbReference>
<dbReference type="HOGENOM" id="CLU_000288_125_13_1"/>
<keyword evidence="1" id="KW-0802">TPR repeat</keyword>
<dbReference type="GeneID" id="27339527"/>
<keyword evidence="5" id="KW-1185">Reference proteome</keyword>
<keyword evidence="2" id="KW-0472">Membrane</keyword>
<proteinExistence type="predicted"/>
<dbReference type="STRING" id="569365.A0A0D2B7E4"/>
<keyword evidence="2" id="KW-1133">Transmembrane helix</keyword>
<evidence type="ECO:0000256" key="1">
    <source>
        <dbReference type="PROSITE-ProRule" id="PRU00339"/>
    </source>
</evidence>